<evidence type="ECO:0000256" key="7">
    <source>
        <dbReference type="SAM" id="Coils"/>
    </source>
</evidence>
<reference evidence="10" key="2">
    <citation type="submission" date="2025-09" db="UniProtKB">
        <authorList>
            <consortium name="Ensembl"/>
        </authorList>
    </citation>
    <scope>IDENTIFICATION</scope>
</reference>
<feature type="coiled-coil region" evidence="7">
    <location>
        <begin position="444"/>
        <end position="474"/>
    </location>
</feature>
<keyword evidence="2" id="KW-0479">Metal-binding</keyword>
<dbReference type="GO" id="GO:0008270">
    <property type="term" value="F:zinc ion binding"/>
    <property type="evidence" value="ECO:0007669"/>
    <property type="project" value="UniProtKB-KW"/>
</dbReference>
<name>A0A669QWL4_PHACC</name>
<dbReference type="InterPro" id="IPR036236">
    <property type="entry name" value="Znf_C2H2_sf"/>
</dbReference>
<dbReference type="GO" id="GO:0005634">
    <property type="term" value="C:nucleus"/>
    <property type="evidence" value="ECO:0007669"/>
    <property type="project" value="UniProtKB-SubCell"/>
</dbReference>
<dbReference type="InterPro" id="IPR055125">
    <property type="entry name" value="Wiz_C_Znf"/>
</dbReference>
<evidence type="ECO:0000256" key="1">
    <source>
        <dbReference type="ARBA" id="ARBA00004123"/>
    </source>
</evidence>
<feature type="domain" description="C2H2-type" evidence="9">
    <location>
        <begin position="425"/>
        <end position="452"/>
    </location>
</feature>
<keyword evidence="5" id="KW-0539">Nucleus</keyword>
<evidence type="ECO:0000256" key="4">
    <source>
        <dbReference type="ARBA" id="ARBA00022833"/>
    </source>
</evidence>
<keyword evidence="7" id="KW-0175">Coiled coil</keyword>
<evidence type="ECO:0000256" key="5">
    <source>
        <dbReference type="ARBA" id="ARBA00023242"/>
    </source>
</evidence>
<evidence type="ECO:0000313" key="10">
    <source>
        <dbReference type="Ensembl" id="ENSPCLP00000025139.1"/>
    </source>
</evidence>
<dbReference type="Pfam" id="PF00096">
    <property type="entry name" value="zf-C2H2"/>
    <property type="match status" value="1"/>
</dbReference>
<dbReference type="PROSITE" id="PS00028">
    <property type="entry name" value="ZINC_FINGER_C2H2_1"/>
    <property type="match status" value="2"/>
</dbReference>
<dbReference type="PROSITE" id="PS50157">
    <property type="entry name" value="ZINC_FINGER_C2H2_2"/>
    <property type="match status" value="2"/>
</dbReference>
<comment type="subcellular location">
    <subcellularLocation>
        <location evidence="1">Nucleus</location>
    </subcellularLocation>
</comment>
<dbReference type="SUPFAM" id="SSF57667">
    <property type="entry name" value="beta-beta-alpha zinc fingers"/>
    <property type="match status" value="1"/>
</dbReference>
<keyword evidence="3 6" id="KW-0863">Zinc-finger</keyword>
<evidence type="ECO:0000256" key="3">
    <source>
        <dbReference type="ARBA" id="ARBA00022771"/>
    </source>
</evidence>
<feature type="compositionally biased region" description="Basic residues" evidence="8">
    <location>
        <begin position="864"/>
        <end position="876"/>
    </location>
</feature>
<sequence length="955" mass="107281">MDDLEINTEVTGAKEEEEEILCDFVSEEEGGIPESQESDTLFQKNSTLTLPEELSRDRSEKALSGGQTSLFIHTGAPTVSSENFILSRGTAVNGPVSHSTSTKTSIMNKGSVSLTTGQPVGHHTDSCSTLTVVHDLQLPAKSTTENSNQHQVLFLLPDVAHAKNVTHSIKNLPTSASVGCDSQKSVGNSVDSTLVGQVEVCEDDKNLLVKDDCVDALTGISSGTGGFRSGCEPSWDPQKEFIQFLMTNEETIEKSPIHCKVGLEKKRKRKMDVSKITRYTEDCFGDTTYIPSKSKLVTVDFLEQNEELQIVEPQKYSLSKVKPESTDEELEAVDAIQQLIYSPTGSCAEDASPVHTSTFLSNTLKNKCEQNDSESPSTFSTDEPSFYPCTKCNVNFREKKHLHRHMMYHLDGNSHFRHLNVPRPYACRECGRTFRDRNSLLKHMIIHQERRQKLMEEIRELKELQDEGRSARLQCPQCVFGTNCPKTFVQHAKTHEKDKRYYCCEECNFMAVTENELECHRGIAHGAVVKCSVIGSDMSQRKSQKKASMKDPYLGSSKKSSTYMCKMCPFTTSARSILKKHMEYLHPASCIDPFGSHLRLEKRKSSIIEESLDFGSRTKQLIKQSSTFPKNSVLKQDVKRSFGSTSQSSNFGKLHKRPYRIQKARKSVSQSSRLNSAEKKDSYETEDESSWDNAELCDYTTRSVEDESYSDINQEHVSLFPIFKGKMEDHEAGDKSSLSYEQNDGFYFEYYEDAESSNFLHDLHDAQNLENVGSALPKHNSVFHWTDLSLEKKSCPYCPATFETGVGLSNHVRGHLHRAGLSYEARHVVSPEQIATSDKMQHFKRTGTGTPVKRVRKALDCKQKKSRSRSGSKKKMLPLPHSADEVYILRCRFCGLVFRGPLSVQEDWIKHLQRHIVNANLPRTGAGMVEVTSLLKKPASITETSFSLLMAEAAS</sequence>
<dbReference type="PANTHER" id="PTHR24396">
    <property type="entry name" value="ZINC FINGER PROTEIN"/>
    <property type="match status" value="1"/>
</dbReference>
<feature type="domain" description="C2H2-type" evidence="9">
    <location>
        <begin position="387"/>
        <end position="414"/>
    </location>
</feature>
<reference evidence="10" key="1">
    <citation type="submission" date="2025-08" db="UniProtKB">
        <authorList>
            <consortium name="Ensembl"/>
        </authorList>
    </citation>
    <scope>IDENTIFICATION</scope>
</reference>
<dbReference type="AlphaFoldDB" id="A0A669QWL4"/>
<dbReference type="InterPro" id="IPR051643">
    <property type="entry name" value="Transcr_Reg_ZincFinger"/>
</dbReference>
<protein>
    <submittedName>
        <fullName evidence="10">Zinc finger protein 644</fullName>
    </submittedName>
</protein>
<dbReference type="FunFam" id="3.30.160.60:FF:000409">
    <property type="entry name" value="zinc finger protein 644 isoform X1"/>
    <property type="match status" value="1"/>
</dbReference>
<evidence type="ECO:0000259" key="9">
    <source>
        <dbReference type="PROSITE" id="PS50157"/>
    </source>
</evidence>
<dbReference type="Ensembl" id="ENSPCLT00000034852.1">
    <property type="protein sequence ID" value="ENSPCLP00000025139.1"/>
    <property type="gene ID" value="ENSPCLG00000022131.1"/>
</dbReference>
<dbReference type="PANTHER" id="PTHR24396:SF25">
    <property type="entry name" value="ZINC FINGER PROTEIN 644"/>
    <property type="match status" value="1"/>
</dbReference>
<dbReference type="GO" id="GO:0000978">
    <property type="term" value="F:RNA polymerase II cis-regulatory region sequence-specific DNA binding"/>
    <property type="evidence" value="ECO:0007669"/>
    <property type="project" value="TreeGrafter"/>
</dbReference>
<evidence type="ECO:0000256" key="8">
    <source>
        <dbReference type="SAM" id="MobiDB-lite"/>
    </source>
</evidence>
<feature type="region of interest" description="Disordered" evidence="8">
    <location>
        <begin position="858"/>
        <end position="877"/>
    </location>
</feature>
<dbReference type="Pfam" id="PF23015">
    <property type="entry name" value="zf-WIZ"/>
    <property type="match status" value="1"/>
</dbReference>
<dbReference type="Gene3D" id="3.30.160.60">
    <property type="entry name" value="Classic Zinc Finger"/>
    <property type="match status" value="1"/>
</dbReference>
<organism evidence="10 11">
    <name type="scientific">Phasianus colchicus</name>
    <name type="common">Common pheasant</name>
    <dbReference type="NCBI Taxonomy" id="9054"/>
    <lineage>
        <taxon>Eukaryota</taxon>
        <taxon>Metazoa</taxon>
        <taxon>Chordata</taxon>
        <taxon>Craniata</taxon>
        <taxon>Vertebrata</taxon>
        <taxon>Euteleostomi</taxon>
        <taxon>Archelosauria</taxon>
        <taxon>Archosauria</taxon>
        <taxon>Dinosauria</taxon>
        <taxon>Saurischia</taxon>
        <taxon>Theropoda</taxon>
        <taxon>Coelurosauria</taxon>
        <taxon>Aves</taxon>
        <taxon>Neognathae</taxon>
        <taxon>Galloanserae</taxon>
        <taxon>Galliformes</taxon>
        <taxon>Phasianidae</taxon>
        <taxon>Phasianinae</taxon>
        <taxon>Phasianus</taxon>
    </lineage>
</organism>
<evidence type="ECO:0000256" key="6">
    <source>
        <dbReference type="PROSITE-ProRule" id="PRU00042"/>
    </source>
</evidence>
<dbReference type="GO" id="GO:0000981">
    <property type="term" value="F:DNA-binding transcription factor activity, RNA polymerase II-specific"/>
    <property type="evidence" value="ECO:0007669"/>
    <property type="project" value="TreeGrafter"/>
</dbReference>
<dbReference type="SMART" id="SM00355">
    <property type="entry name" value="ZnF_C2H2"/>
    <property type="match status" value="7"/>
</dbReference>
<dbReference type="OMA" id="SSKQANC"/>
<evidence type="ECO:0000256" key="2">
    <source>
        <dbReference type="ARBA" id="ARBA00022723"/>
    </source>
</evidence>
<dbReference type="Proteomes" id="UP000472261">
    <property type="component" value="Unplaced"/>
</dbReference>
<proteinExistence type="predicted"/>
<keyword evidence="11" id="KW-1185">Reference proteome</keyword>
<evidence type="ECO:0000313" key="11">
    <source>
        <dbReference type="Proteomes" id="UP000472261"/>
    </source>
</evidence>
<keyword evidence="4" id="KW-0862">Zinc</keyword>
<dbReference type="InterPro" id="IPR013087">
    <property type="entry name" value="Znf_C2H2_type"/>
</dbReference>
<feature type="region of interest" description="Disordered" evidence="8">
    <location>
        <begin position="662"/>
        <end position="689"/>
    </location>
</feature>
<accession>A0A669QWL4</accession>